<keyword evidence="1" id="KW-0732">Signal</keyword>
<reference evidence="2 3" key="1">
    <citation type="submission" date="2019-05" db="EMBL/GenBank/DDBJ databases">
        <authorList>
            <consortium name="Science for Life Laboratories"/>
        </authorList>
    </citation>
    <scope>NUCLEOTIDE SEQUENCE [LARGE SCALE GENOMIC DNA]</scope>
    <source>
        <strain evidence="2">Soil9</strain>
    </source>
</reference>
<accession>A0A6P2DJL6</accession>
<evidence type="ECO:0000313" key="3">
    <source>
        <dbReference type="Proteomes" id="UP000464178"/>
    </source>
</evidence>
<dbReference type="Proteomes" id="UP000464178">
    <property type="component" value="Chromosome"/>
</dbReference>
<dbReference type="KEGG" id="gms:SOIL9_81180"/>
<keyword evidence="3" id="KW-1185">Reference proteome</keyword>
<dbReference type="RefSeq" id="WP_232069895.1">
    <property type="nucleotide sequence ID" value="NZ_LR593886.1"/>
</dbReference>
<name>A0A6P2DJL6_9BACT</name>
<dbReference type="EMBL" id="LR593886">
    <property type="protein sequence ID" value="VTS00635.1"/>
    <property type="molecule type" value="Genomic_DNA"/>
</dbReference>
<evidence type="ECO:0000313" key="2">
    <source>
        <dbReference type="EMBL" id="VTS00635.1"/>
    </source>
</evidence>
<proteinExistence type="predicted"/>
<feature type="signal peptide" evidence="1">
    <location>
        <begin position="1"/>
        <end position="21"/>
    </location>
</feature>
<sequence>MRVPFVPILPCLFFLTAALSAQPPARPGAAPVTPAYTYPAPLYRMNDVGKSLNLTAEQVANLNKLTDATQARYRDDYAKLGALNDTERFTRTQELNQKYYADWNKGARDVFNDTQRARYQQVNYQYGGFNTFYDPDVQKQLNLTAEQQRNLRTQYDWSNQQLAEINRAGAADATKGARMYRDYWTARQERINKYLTTEQQKAWNQMIGDPYTFQPDFTPRR</sequence>
<feature type="chain" id="PRO_5026727479" evidence="1">
    <location>
        <begin position="22"/>
        <end position="221"/>
    </location>
</feature>
<gene>
    <name evidence="2" type="ORF">SOIL9_81180</name>
</gene>
<evidence type="ECO:0000256" key="1">
    <source>
        <dbReference type="SAM" id="SignalP"/>
    </source>
</evidence>
<dbReference type="AlphaFoldDB" id="A0A6P2DJL6"/>
<organism evidence="2 3">
    <name type="scientific">Gemmata massiliana</name>
    <dbReference type="NCBI Taxonomy" id="1210884"/>
    <lineage>
        <taxon>Bacteria</taxon>
        <taxon>Pseudomonadati</taxon>
        <taxon>Planctomycetota</taxon>
        <taxon>Planctomycetia</taxon>
        <taxon>Gemmatales</taxon>
        <taxon>Gemmataceae</taxon>
        <taxon>Gemmata</taxon>
    </lineage>
</organism>
<protein>
    <submittedName>
        <fullName evidence="2">Uncharacterized protein</fullName>
    </submittedName>
</protein>